<evidence type="ECO:0000313" key="2">
    <source>
        <dbReference type="Proteomes" id="UP000613580"/>
    </source>
</evidence>
<dbReference type="EMBL" id="JACAZE010000011">
    <property type="protein sequence ID" value="KAF7304419.1"/>
    <property type="molecule type" value="Genomic_DNA"/>
</dbReference>
<name>A0A8H6W9R6_MYCCL</name>
<organism evidence="1 2">
    <name type="scientific">Mycena chlorophos</name>
    <name type="common">Agaric fungus</name>
    <name type="synonym">Agaricus chlorophos</name>
    <dbReference type="NCBI Taxonomy" id="658473"/>
    <lineage>
        <taxon>Eukaryota</taxon>
        <taxon>Fungi</taxon>
        <taxon>Dikarya</taxon>
        <taxon>Basidiomycota</taxon>
        <taxon>Agaricomycotina</taxon>
        <taxon>Agaricomycetes</taxon>
        <taxon>Agaricomycetidae</taxon>
        <taxon>Agaricales</taxon>
        <taxon>Marasmiineae</taxon>
        <taxon>Mycenaceae</taxon>
        <taxon>Mycena</taxon>
    </lineage>
</organism>
<evidence type="ECO:0000313" key="1">
    <source>
        <dbReference type="EMBL" id="KAF7304419.1"/>
    </source>
</evidence>
<sequence length="239" mass="27045">MSGSESVQAAVPLLPPELERLILEDAAWGDRPTTVNLLRVARRVHVWIEPLLHRVLLYDALNAECIARLLNPKYASWVRCIASNDGPWSAILASCTNITDLAIWTNPSRYTLSDALSLRHLQRLTVHGANFERPLEEAHLHALDRLTHLEIFAAAPSEMMSTGTFEALSSLTHFSMIMMTIWDPLVPAHDIDDWRFVTIQLPDFKADWITGAWGGEDYWTRAEDIAQERKSLRVMEAPP</sequence>
<keyword evidence="2" id="KW-1185">Reference proteome</keyword>
<protein>
    <submittedName>
        <fullName evidence="1">Uncharacterized protein</fullName>
    </submittedName>
</protein>
<accession>A0A8H6W9R6</accession>
<dbReference type="Proteomes" id="UP000613580">
    <property type="component" value="Unassembled WGS sequence"/>
</dbReference>
<dbReference type="OrthoDB" id="3021279at2759"/>
<gene>
    <name evidence="1" type="ORF">HMN09_00844000</name>
</gene>
<dbReference type="AlphaFoldDB" id="A0A8H6W9R6"/>
<comment type="caution">
    <text evidence="1">The sequence shown here is derived from an EMBL/GenBank/DDBJ whole genome shotgun (WGS) entry which is preliminary data.</text>
</comment>
<reference evidence="1" key="1">
    <citation type="submission" date="2020-05" db="EMBL/GenBank/DDBJ databases">
        <title>Mycena genomes resolve the evolution of fungal bioluminescence.</title>
        <authorList>
            <person name="Tsai I.J."/>
        </authorList>
    </citation>
    <scope>NUCLEOTIDE SEQUENCE</scope>
    <source>
        <strain evidence="1">110903Hualien_Pintung</strain>
    </source>
</reference>
<proteinExistence type="predicted"/>